<accession>N2A7S6</accession>
<dbReference type="PATRIC" id="fig|1235802.3.peg.4493"/>
<evidence type="ECO:0000313" key="3">
    <source>
        <dbReference type="Proteomes" id="UP000012589"/>
    </source>
</evidence>
<comment type="caution">
    <text evidence="2">The sequence shown here is derived from an EMBL/GenBank/DDBJ whole genome shotgun (WGS) entry which is preliminary data.</text>
</comment>
<dbReference type="OrthoDB" id="1925517at2"/>
<evidence type="ECO:0000256" key="1">
    <source>
        <dbReference type="SAM" id="Phobius"/>
    </source>
</evidence>
<keyword evidence="1" id="KW-0472">Membrane</keyword>
<dbReference type="Proteomes" id="UP000012589">
    <property type="component" value="Unassembled WGS sequence"/>
</dbReference>
<feature type="transmembrane region" description="Helical" evidence="1">
    <location>
        <begin position="7"/>
        <end position="24"/>
    </location>
</feature>
<keyword evidence="1" id="KW-1133">Transmembrane helix</keyword>
<keyword evidence="1" id="KW-0812">Transmembrane</keyword>
<dbReference type="HOGENOM" id="CLU_156480_0_0_9"/>
<keyword evidence="3" id="KW-1185">Reference proteome</keyword>
<dbReference type="EMBL" id="AQFT01000124">
    <property type="protein sequence ID" value="EMZ22140.1"/>
    <property type="molecule type" value="Genomic_DNA"/>
</dbReference>
<protein>
    <submittedName>
        <fullName evidence="2">Uncharacterized protein</fullName>
    </submittedName>
</protein>
<evidence type="ECO:0000313" key="2">
    <source>
        <dbReference type="EMBL" id="EMZ22140.1"/>
    </source>
</evidence>
<dbReference type="eggNOG" id="ENOG502ZC11">
    <property type="taxonomic scope" value="Bacteria"/>
</dbReference>
<proteinExistence type="predicted"/>
<reference evidence="2 3" key="1">
    <citation type="journal article" date="2014" name="Genome Announc.">
        <title>Draft genome sequences of the altered schaedler flora, a defined bacterial community from gnotobiotic mice.</title>
        <authorList>
            <person name="Wannemuehler M.J."/>
            <person name="Overstreet A.M."/>
            <person name="Ward D.V."/>
            <person name="Phillips G.J."/>
        </authorList>
    </citation>
    <scope>NUCLEOTIDE SEQUENCE [LARGE SCALE GENOMIC DNA]</scope>
    <source>
        <strain evidence="2 3">ASF492</strain>
    </source>
</reference>
<dbReference type="STRING" id="1235802.C823_04228"/>
<gene>
    <name evidence="2" type="ORF">C823_04228</name>
</gene>
<name>N2A7S6_9FIRM</name>
<organism evidence="2 3">
    <name type="scientific">Eubacterium plexicaudatum ASF492</name>
    <dbReference type="NCBI Taxonomy" id="1235802"/>
    <lineage>
        <taxon>Bacteria</taxon>
        <taxon>Bacillati</taxon>
        <taxon>Bacillota</taxon>
        <taxon>Clostridia</taxon>
        <taxon>Eubacteriales</taxon>
        <taxon>Eubacteriaceae</taxon>
        <taxon>Eubacterium</taxon>
    </lineage>
</organism>
<sequence>MKKSKKWIIAMICIAVCSVVIMVWNCGRRPFKNLKPSEIVSATVRLTPPDKTIRIEDPHELTDYLHDVTIYHQDNSNDVYAGQAVTFMLTRSDGTQTQITVCEPLLIVDGVGYKTKYEPCEALSNYANRLLHASQDVDT</sequence>
<dbReference type="AlphaFoldDB" id="N2A7S6"/>